<proteinExistence type="predicted"/>
<protein>
    <submittedName>
        <fullName evidence="2">Uncharacterized protein</fullName>
    </submittedName>
</protein>
<dbReference type="EMBL" id="WIQZ01000027">
    <property type="protein sequence ID" value="KAF3136941.1"/>
    <property type="molecule type" value="Genomic_DNA"/>
</dbReference>
<comment type="caution">
    <text evidence="2">The sequence shown here is derived from an EMBL/GenBank/DDBJ whole genome shotgun (WGS) entry which is preliminary data.</text>
</comment>
<dbReference type="Proteomes" id="UP000480548">
    <property type="component" value="Unassembled WGS sequence"/>
</dbReference>
<sequence>MSRTSSAAVRSTKNLIKKIVKTTGLPSEIWSPSEKLSIPTIDGYGFELVDRLIIERPSLDEWPEYRNHRIKVGTKTITTLARVPAANILGYATIIRTSANLTAMVSLAEAAAVSMNESHCQLLWVMMQFIEMGIRSGKDKFHARYEGYEAVSEVRTAETPQQPERQIPLHRTERKPTLLLDAKQQQPRKPINSKKKFHREFSARSQDRQEKIKPRPTLENDNGSWTPLRDRLIDPKLLDRPKSLSKARSVSTGLDRNKGAGTQAVVPDSIPTIKAPSEPIRNYSEHLSFSRTTQELLCPWAFSERDRTDHNVFKYLAEWLELHLGGAISSAPTLPNCIELQMENPIGKVSKSQIKRGCWRDKIISGNIFQFENTQKEESSRTRDLIKIQDRFRHFIENDCLLLTGAALWSLFDNALERLPNCQCTFKTNKDFLQCRSIQDGWFIWHTWSSTTEALCQGENCDENIRIALSEEEAGHQFRSTSPCALGWFATDRETPCAIIWDKLSPSPEFKKNFLVKYKVKEFQIQAQLSVPLAVAPQICGAVTFAKDSYIIANSIDSASAIAMELVAAAVLLIYDEKRGVHRTFDGADLIEMCCMQLLRDIGYDLSSLPHFSGLNAFARLETWYHSNFVSLTRKFFTGDQLVRQATRRISEVIDATRTAARDNSTLLYWALEDILRTGSSQALKSPCCQDTSWHKLAFAAPPIILVVGELKPEIFEANCQSVNWHDMASISTRNSFLKVLSLCKGQSFSEIALDPTVNKIVCDQLGRYRDIVYNVVPVGTGKKADPNDLFWGCLDSRALNWEGRCLHYIQ</sequence>
<feature type="compositionally biased region" description="Basic and acidic residues" evidence="1">
    <location>
        <begin position="199"/>
        <end position="218"/>
    </location>
</feature>
<evidence type="ECO:0000256" key="1">
    <source>
        <dbReference type="SAM" id="MobiDB-lite"/>
    </source>
</evidence>
<evidence type="ECO:0000313" key="3">
    <source>
        <dbReference type="Proteomes" id="UP000480548"/>
    </source>
</evidence>
<dbReference type="AlphaFoldDB" id="A0A7C8NTE9"/>
<name>A0A7C8NTE9_ORBOL</name>
<organism evidence="2 3">
    <name type="scientific">Orbilia oligospora</name>
    <name type="common">Nematode-trapping fungus</name>
    <name type="synonym">Arthrobotrys oligospora</name>
    <dbReference type="NCBI Taxonomy" id="2813651"/>
    <lineage>
        <taxon>Eukaryota</taxon>
        <taxon>Fungi</taxon>
        <taxon>Dikarya</taxon>
        <taxon>Ascomycota</taxon>
        <taxon>Pezizomycotina</taxon>
        <taxon>Orbiliomycetes</taxon>
        <taxon>Orbiliales</taxon>
        <taxon>Orbiliaceae</taxon>
        <taxon>Orbilia</taxon>
    </lineage>
</organism>
<evidence type="ECO:0000313" key="2">
    <source>
        <dbReference type="EMBL" id="KAF3136941.1"/>
    </source>
</evidence>
<feature type="region of interest" description="Disordered" evidence="1">
    <location>
        <begin position="154"/>
        <end position="229"/>
    </location>
</feature>
<accession>A0A7C8NTE9</accession>
<gene>
    <name evidence="2" type="ORF">TWF703_005261</name>
</gene>
<reference evidence="2 3" key="1">
    <citation type="submission" date="2019-06" db="EMBL/GenBank/DDBJ databases">
        <authorList>
            <person name="Palmer J.M."/>
        </authorList>
    </citation>
    <scope>NUCLEOTIDE SEQUENCE [LARGE SCALE GENOMIC DNA]</scope>
    <source>
        <strain evidence="2 3">TWF703</strain>
    </source>
</reference>
<feature type="region of interest" description="Disordered" evidence="1">
    <location>
        <begin position="242"/>
        <end position="264"/>
    </location>
</feature>